<protein>
    <recommendedName>
        <fullName evidence="4">DUF5681 domain-containing protein</fullName>
    </recommendedName>
</protein>
<name>A0A939JD75_9BACT</name>
<dbReference type="RefSeq" id="WP_206984544.1">
    <property type="nucleotide sequence ID" value="NZ_JAFLQZ010000006.1"/>
</dbReference>
<accession>A0A939JD75</accession>
<dbReference type="Proteomes" id="UP000664144">
    <property type="component" value="Unassembled WGS sequence"/>
</dbReference>
<reference evidence="2" key="1">
    <citation type="submission" date="2021-03" db="EMBL/GenBank/DDBJ databases">
        <authorList>
            <person name="Kim M.K."/>
        </authorList>
    </citation>
    <scope>NUCLEOTIDE SEQUENCE</scope>
    <source>
        <strain evidence="2">BT186</strain>
    </source>
</reference>
<keyword evidence="3" id="KW-1185">Reference proteome</keyword>
<sequence>MARPKGQPKLGGRKKGTPNKISSDVKGMVLGALNKAGGEEYLLRQSKENPTAFMTLVGKVLPTTLAGDKENPVEVRTADVTSKLLSMLTKEQLEAALDAENNNG</sequence>
<dbReference type="AlphaFoldDB" id="A0A939JD75"/>
<organism evidence="2 3">
    <name type="scientific">Hymenobacter telluris</name>
    <dbReference type="NCBI Taxonomy" id="2816474"/>
    <lineage>
        <taxon>Bacteria</taxon>
        <taxon>Pseudomonadati</taxon>
        <taxon>Bacteroidota</taxon>
        <taxon>Cytophagia</taxon>
        <taxon>Cytophagales</taxon>
        <taxon>Hymenobacteraceae</taxon>
        <taxon>Hymenobacter</taxon>
    </lineage>
</organism>
<proteinExistence type="predicted"/>
<evidence type="ECO:0000313" key="3">
    <source>
        <dbReference type="Proteomes" id="UP000664144"/>
    </source>
</evidence>
<evidence type="ECO:0000313" key="2">
    <source>
        <dbReference type="EMBL" id="MBO0358618.1"/>
    </source>
</evidence>
<evidence type="ECO:0008006" key="4">
    <source>
        <dbReference type="Google" id="ProtNLM"/>
    </source>
</evidence>
<evidence type="ECO:0000256" key="1">
    <source>
        <dbReference type="SAM" id="MobiDB-lite"/>
    </source>
</evidence>
<gene>
    <name evidence="2" type="ORF">J0X19_11735</name>
</gene>
<dbReference type="EMBL" id="JAFLQZ010000006">
    <property type="protein sequence ID" value="MBO0358618.1"/>
    <property type="molecule type" value="Genomic_DNA"/>
</dbReference>
<feature type="region of interest" description="Disordered" evidence="1">
    <location>
        <begin position="1"/>
        <end position="23"/>
    </location>
</feature>
<comment type="caution">
    <text evidence="2">The sequence shown here is derived from an EMBL/GenBank/DDBJ whole genome shotgun (WGS) entry which is preliminary data.</text>
</comment>